<comment type="caution">
    <text evidence="2">The sequence shown here is derived from an EMBL/GenBank/DDBJ whole genome shotgun (WGS) entry which is preliminary data.</text>
</comment>
<gene>
    <name evidence="2" type="ORF">QVZ41_08640</name>
</gene>
<organism evidence="2 3">
    <name type="scientific">Wenyingzhuangia gilva</name>
    <dbReference type="NCBI Taxonomy" id="3057677"/>
    <lineage>
        <taxon>Bacteria</taxon>
        <taxon>Pseudomonadati</taxon>
        <taxon>Bacteroidota</taxon>
        <taxon>Flavobacteriia</taxon>
        <taxon>Flavobacteriales</taxon>
        <taxon>Flavobacteriaceae</taxon>
        <taxon>Wenyingzhuangia</taxon>
    </lineage>
</organism>
<reference evidence="2" key="1">
    <citation type="submission" date="2023-07" db="EMBL/GenBank/DDBJ databases">
        <title>Wenyingzhuangia sp. chi5 genome sequencing and assembly.</title>
        <authorList>
            <person name="Park S."/>
        </authorList>
    </citation>
    <scope>NUCLEOTIDE SEQUENCE</scope>
    <source>
        <strain evidence="2">Chi5</strain>
    </source>
</reference>
<keyword evidence="1" id="KW-1133">Transmembrane helix</keyword>
<evidence type="ECO:0000313" key="3">
    <source>
        <dbReference type="Proteomes" id="UP001168642"/>
    </source>
</evidence>
<keyword evidence="3" id="KW-1185">Reference proteome</keyword>
<keyword evidence="1" id="KW-0812">Transmembrane</keyword>
<evidence type="ECO:0000256" key="1">
    <source>
        <dbReference type="SAM" id="Phobius"/>
    </source>
</evidence>
<proteinExistence type="predicted"/>
<dbReference type="EMBL" id="JAUMIT010000003">
    <property type="protein sequence ID" value="MDO3694909.1"/>
    <property type="molecule type" value="Genomic_DNA"/>
</dbReference>
<dbReference type="Proteomes" id="UP001168642">
    <property type="component" value="Unassembled WGS sequence"/>
</dbReference>
<sequence>MKRKYIYIVGSIVLFLPFWMWLLWFFTPKTLMLGSIVDKTVLTNNGQEHISLTWMLNHKKMTKTSTKLYEVEHDYFGFFPREDEKFRTKGLERFTDQQLQKLSDDVDFTYYTDTYGIYNNEWYVKDTTKTRYGKLYGGLSQEDLDFLIYMKEKKKLIIAEFNTIASPTSSDIRRKFEKLFGMQWTGWTGRYFDSFDTIKNLELPKWLVKNYEKQHSDGWTYKKSGIAFVNDGGQVVVLEDSLDLNNDLPQIHSGKKGQEKYGLPQKIKYSFWFDVINVNPKVNEIISGYELEVNDHGAKKLKANKIPKNFPAVIRHKQGGYRFYYFSGDFADNPISISSSYFKGINYFKWLFYDESNPMERKSFFWEFYYPLLNTILEEEKEILNK</sequence>
<accession>A0ABT8VSF1</accession>
<protein>
    <submittedName>
        <fullName evidence="2">Uncharacterized protein</fullName>
    </submittedName>
</protein>
<keyword evidence="1" id="KW-0472">Membrane</keyword>
<feature type="transmembrane region" description="Helical" evidence="1">
    <location>
        <begin position="5"/>
        <end position="26"/>
    </location>
</feature>
<evidence type="ECO:0000313" key="2">
    <source>
        <dbReference type="EMBL" id="MDO3694909.1"/>
    </source>
</evidence>
<name>A0ABT8VSF1_9FLAO</name>
<dbReference type="RefSeq" id="WP_302884162.1">
    <property type="nucleotide sequence ID" value="NZ_JAUMIT010000003.1"/>
</dbReference>